<evidence type="ECO:0000256" key="6">
    <source>
        <dbReference type="ARBA" id="ARBA00023054"/>
    </source>
</evidence>
<dbReference type="GO" id="GO:0005730">
    <property type="term" value="C:nucleolus"/>
    <property type="evidence" value="ECO:0007669"/>
    <property type="project" value="UniProtKB-SubCell"/>
</dbReference>
<dbReference type="GO" id="GO:0000462">
    <property type="term" value="P:maturation of SSU-rRNA from tricistronic rRNA transcript (SSU-rRNA, 5.8S rRNA, LSU-rRNA)"/>
    <property type="evidence" value="ECO:0007669"/>
    <property type="project" value="TreeGrafter"/>
</dbReference>
<keyword evidence="6 8" id="KW-0175">Coiled coil</keyword>
<keyword evidence="7" id="KW-0539">Nucleus</keyword>
<evidence type="ECO:0000256" key="3">
    <source>
        <dbReference type="ARBA" id="ARBA00018689"/>
    </source>
</evidence>
<proteinExistence type="inferred from homology"/>
<gene>
    <name evidence="10" type="ORF">NliqN6_4318</name>
</gene>
<accession>A0A8H3TUR1</accession>
<dbReference type="InterPro" id="IPR019310">
    <property type="entry name" value="Efg1"/>
</dbReference>
<dbReference type="PANTHER" id="PTHR33911">
    <property type="entry name" value="RRNA-PROCESSING PROTEIN EFG1"/>
    <property type="match status" value="1"/>
</dbReference>
<evidence type="ECO:0000256" key="9">
    <source>
        <dbReference type="SAM" id="MobiDB-lite"/>
    </source>
</evidence>
<dbReference type="AlphaFoldDB" id="A0A8H3TUR1"/>
<comment type="caution">
    <text evidence="10">The sequence shown here is derived from an EMBL/GenBank/DDBJ whole genome shotgun (WGS) entry which is preliminary data.</text>
</comment>
<sequence length="321" mass="35631">MSTRPQKTGVGEGGNKKHRQTPYNKNAKGKAGGSGGHAGNANPGGVPGVSKIKSQIRQTTRLLNKENLEPALRVQTERRLTSLQADLAKAEHRTVERKNGERYHMVKFFERKKILRIIKRIQRQLKELEATDAGKGKEKVQGDSVEVTREELEKDLEDARVMLNYVIHYPNTLKYVSLFPATSANGKSKADDETEDQQGKLVLPPLLSQAAIDAISAATSQQSTNKKQKQKSGNAMVDKRRLDMLLKIRDLMRDLAAGKVTGDVAVSLQPENEKEDDRRKKISFDDVLGIKTTPADVAATSADASKTVVEKQEKEEDDFFE</sequence>
<feature type="region of interest" description="Disordered" evidence="9">
    <location>
        <begin position="1"/>
        <end position="50"/>
    </location>
</feature>
<dbReference type="InterPro" id="IPR050786">
    <property type="entry name" value="EFG1_rRNA-proc"/>
</dbReference>
<feature type="region of interest" description="Disordered" evidence="9">
    <location>
        <begin position="299"/>
        <end position="321"/>
    </location>
</feature>
<dbReference type="OrthoDB" id="47732at2759"/>
<name>A0A8H3TUR1_9TREE</name>
<evidence type="ECO:0000256" key="2">
    <source>
        <dbReference type="ARBA" id="ARBA00006916"/>
    </source>
</evidence>
<comment type="subcellular location">
    <subcellularLocation>
        <location evidence="1">Nucleus</location>
        <location evidence="1">Nucleolus</location>
    </subcellularLocation>
</comment>
<protein>
    <recommendedName>
        <fullName evidence="3">rRNA-processing protein EFG1</fullName>
    </recommendedName>
    <alternativeName>
        <fullName evidence="4">rRNA-processing protein efg1</fullName>
    </alternativeName>
</protein>
<dbReference type="GO" id="GO:0030688">
    <property type="term" value="C:preribosome, small subunit precursor"/>
    <property type="evidence" value="ECO:0007669"/>
    <property type="project" value="TreeGrafter"/>
</dbReference>
<dbReference type="EMBL" id="BLZA01000023">
    <property type="protein sequence ID" value="GHJ87916.1"/>
    <property type="molecule type" value="Genomic_DNA"/>
</dbReference>
<evidence type="ECO:0000313" key="11">
    <source>
        <dbReference type="Proteomes" id="UP000620104"/>
    </source>
</evidence>
<evidence type="ECO:0000256" key="8">
    <source>
        <dbReference type="SAM" id="Coils"/>
    </source>
</evidence>
<feature type="coiled-coil region" evidence="8">
    <location>
        <begin position="73"/>
        <end position="131"/>
    </location>
</feature>
<evidence type="ECO:0000256" key="7">
    <source>
        <dbReference type="ARBA" id="ARBA00023242"/>
    </source>
</evidence>
<evidence type="ECO:0000256" key="5">
    <source>
        <dbReference type="ARBA" id="ARBA00022552"/>
    </source>
</evidence>
<comment type="similarity">
    <text evidence="2">Belongs to the EFG1 family.</text>
</comment>
<dbReference type="Pfam" id="PF10153">
    <property type="entry name" value="Efg1"/>
    <property type="match status" value="1"/>
</dbReference>
<evidence type="ECO:0000313" key="10">
    <source>
        <dbReference type="EMBL" id="GHJ87916.1"/>
    </source>
</evidence>
<dbReference type="Proteomes" id="UP000620104">
    <property type="component" value="Unassembled WGS sequence"/>
</dbReference>
<evidence type="ECO:0000256" key="1">
    <source>
        <dbReference type="ARBA" id="ARBA00004604"/>
    </source>
</evidence>
<dbReference type="PANTHER" id="PTHR33911:SF1">
    <property type="entry name" value="RRNA-PROCESSING PROTEIN EFG1"/>
    <property type="match status" value="1"/>
</dbReference>
<reference evidence="10" key="1">
    <citation type="submission" date="2020-07" db="EMBL/GenBank/DDBJ databases">
        <title>Draft Genome Sequence of a Deep-Sea Yeast, Naganishia (Cryptococcus) liquefaciens strain N6.</title>
        <authorList>
            <person name="Han Y.W."/>
            <person name="Kajitani R."/>
            <person name="Morimoto H."/>
            <person name="Parhat M."/>
            <person name="Tsubouchi H."/>
            <person name="Bakenova O."/>
            <person name="Ogata M."/>
            <person name="Argunhan B."/>
            <person name="Aoki R."/>
            <person name="Kajiwara S."/>
            <person name="Itoh T."/>
            <person name="Iwasaki H."/>
        </authorList>
    </citation>
    <scope>NUCLEOTIDE SEQUENCE</scope>
    <source>
        <strain evidence="10">N6</strain>
    </source>
</reference>
<feature type="compositionally biased region" description="Low complexity" evidence="9">
    <location>
        <begin position="39"/>
        <end position="50"/>
    </location>
</feature>
<keyword evidence="11" id="KW-1185">Reference proteome</keyword>
<evidence type="ECO:0000256" key="4">
    <source>
        <dbReference type="ARBA" id="ARBA00019827"/>
    </source>
</evidence>
<organism evidence="10 11">
    <name type="scientific">Naganishia liquefaciens</name>
    <dbReference type="NCBI Taxonomy" id="104408"/>
    <lineage>
        <taxon>Eukaryota</taxon>
        <taxon>Fungi</taxon>
        <taxon>Dikarya</taxon>
        <taxon>Basidiomycota</taxon>
        <taxon>Agaricomycotina</taxon>
        <taxon>Tremellomycetes</taxon>
        <taxon>Filobasidiales</taxon>
        <taxon>Filobasidiaceae</taxon>
        <taxon>Naganishia</taxon>
    </lineage>
</organism>
<keyword evidence="5" id="KW-0698">rRNA processing</keyword>